<organism evidence="2 3">
    <name type="scientific">Eumeta variegata</name>
    <name type="common">Bagworm moth</name>
    <name type="synonym">Eumeta japonica</name>
    <dbReference type="NCBI Taxonomy" id="151549"/>
    <lineage>
        <taxon>Eukaryota</taxon>
        <taxon>Metazoa</taxon>
        <taxon>Ecdysozoa</taxon>
        <taxon>Arthropoda</taxon>
        <taxon>Hexapoda</taxon>
        <taxon>Insecta</taxon>
        <taxon>Pterygota</taxon>
        <taxon>Neoptera</taxon>
        <taxon>Endopterygota</taxon>
        <taxon>Lepidoptera</taxon>
        <taxon>Glossata</taxon>
        <taxon>Ditrysia</taxon>
        <taxon>Tineoidea</taxon>
        <taxon>Psychidae</taxon>
        <taxon>Oiketicinae</taxon>
        <taxon>Eumeta</taxon>
    </lineage>
</organism>
<protein>
    <submittedName>
        <fullName evidence="2">Uncharacterized protein</fullName>
    </submittedName>
</protein>
<evidence type="ECO:0000313" key="3">
    <source>
        <dbReference type="Proteomes" id="UP000299102"/>
    </source>
</evidence>
<accession>A0A4C1XFG2</accession>
<keyword evidence="3" id="KW-1185">Reference proteome</keyword>
<feature type="region of interest" description="Disordered" evidence="1">
    <location>
        <begin position="48"/>
        <end position="72"/>
    </location>
</feature>
<dbReference type="EMBL" id="BGZK01000801">
    <property type="protein sequence ID" value="GBP60997.1"/>
    <property type="molecule type" value="Genomic_DNA"/>
</dbReference>
<feature type="region of interest" description="Disordered" evidence="1">
    <location>
        <begin position="1"/>
        <end position="24"/>
    </location>
</feature>
<proteinExistence type="predicted"/>
<dbReference type="AlphaFoldDB" id="A0A4C1XFG2"/>
<comment type="caution">
    <text evidence="2">The sequence shown here is derived from an EMBL/GenBank/DDBJ whole genome shotgun (WGS) entry which is preliminary data.</text>
</comment>
<name>A0A4C1XFG2_EUMVA</name>
<reference evidence="2 3" key="1">
    <citation type="journal article" date="2019" name="Commun. Biol.">
        <title>The bagworm genome reveals a unique fibroin gene that provides high tensile strength.</title>
        <authorList>
            <person name="Kono N."/>
            <person name="Nakamura H."/>
            <person name="Ohtoshi R."/>
            <person name="Tomita M."/>
            <person name="Numata K."/>
            <person name="Arakawa K."/>
        </authorList>
    </citation>
    <scope>NUCLEOTIDE SEQUENCE [LARGE SCALE GENOMIC DNA]</scope>
</reference>
<feature type="compositionally biased region" description="Basic residues" evidence="1">
    <location>
        <begin position="63"/>
        <end position="72"/>
    </location>
</feature>
<gene>
    <name evidence="2" type="ORF">EVAR_51762_1</name>
</gene>
<evidence type="ECO:0000256" key="1">
    <source>
        <dbReference type="SAM" id="MobiDB-lite"/>
    </source>
</evidence>
<dbReference type="Proteomes" id="UP000299102">
    <property type="component" value="Unassembled WGS sequence"/>
</dbReference>
<sequence length="139" mass="15211">MASPVSSEHTHGRRGRDNTPGALRYPNTFVRGARIVCGNDAAIFHSGTGRAAREVVPPPAPRAPRRPAARRAAQRPIRLSVLSLPPFYATIYIVVFTPPPTRIRINSPLNTGKKFACLDSIINDILFSGFRGRGQKKNL</sequence>
<evidence type="ECO:0000313" key="2">
    <source>
        <dbReference type="EMBL" id="GBP60997.1"/>
    </source>
</evidence>